<dbReference type="Proteomes" id="UP000290682">
    <property type="component" value="Unassembled WGS sequence"/>
</dbReference>
<evidence type="ECO:0000313" key="2">
    <source>
        <dbReference type="EMBL" id="RXZ43205.1"/>
    </source>
</evidence>
<keyword evidence="3" id="KW-1185">Reference proteome</keyword>
<proteinExistence type="predicted"/>
<organism evidence="2 3">
    <name type="scientific">Crenobacter cavernae</name>
    <dbReference type="NCBI Taxonomy" id="2290923"/>
    <lineage>
        <taxon>Bacteria</taxon>
        <taxon>Pseudomonadati</taxon>
        <taxon>Pseudomonadota</taxon>
        <taxon>Betaproteobacteria</taxon>
        <taxon>Neisseriales</taxon>
        <taxon>Neisseriaceae</taxon>
        <taxon>Crenobacter</taxon>
    </lineage>
</organism>
<protein>
    <submittedName>
        <fullName evidence="2">Type II secretion system protein</fullName>
    </submittedName>
</protein>
<comment type="caution">
    <text evidence="2">The sequence shown here is derived from an EMBL/GenBank/DDBJ whole genome shotgun (WGS) entry which is preliminary data.</text>
</comment>
<keyword evidence="1" id="KW-0812">Transmembrane</keyword>
<gene>
    <name evidence="2" type="ORF">EBB06_10585</name>
</gene>
<keyword evidence="1" id="KW-0472">Membrane</keyword>
<evidence type="ECO:0000256" key="1">
    <source>
        <dbReference type="SAM" id="Phobius"/>
    </source>
</evidence>
<evidence type="ECO:0000313" key="3">
    <source>
        <dbReference type="Proteomes" id="UP000290682"/>
    </source>
</evidence>
<accession>A0ABY0FEI0</accession>
<dbReference type="RefSeq" id="WP_129213154.1">
    <property type="nucleotide sequence ID" value="NZ_REGR01000011.1"/>
</dbReference>
<dbReference type="EMBL" id="REGR01000011">
    <property type="protein sequence ID" value="RXZ43205.1"/>
    <property type="molecule type" value="Genomic_DNA"/>
</dbReference>
<sequence>MAAGNASPSRETGIAYLGVLMLVAAMGLMLAKASQAWQTRAQREREAELLFVGDQIRAAIVRYRDSGPVTGLYPKTLAELVADGRGAFARHHLRRLYSDPMTGKALWGEVRGAGGGIVGVYSLGMGRPFKQDGFAEPYRGFAGKEAYRDWVFVAVYP</sequence>
<reference evidence="2 3" key="1">
    <citation type="submission" date="2018-10" db="EMBL/GenBank/DDBJ databases">
        <title>Draft genome of Fastidiocella sp. strain 375T, a bacterium isolated from a karstic cave dripping water.</title>
        <authorList>
            <person name="Coelho C."/>
            <person name="Verissimo A."/>
            <person name="Tiago I."/>
        </authorList>
    </citation>
    <scope>NUCLEOTIDE SEQUENCE [LARGE SCALE GENOMIC DNA]</scope>
    <source>
        <strain evidence="2 3">CAVE-375</strain>
    </source>
</reference>
<feature type="transmembrane region" description="Helical" evidence="1">
    <location>
        <begin position="14"/>
        <end position="33"/>
    </location>
</feature>
<name>A0ABY0FEI0_9NEIS</name>
<keyword evidence="1" id="KW-1133">Transmembrane helix</keyword>